<dbReference type="KEGG" id="lpav:PLANPX_1784"/>
<proteinExistence type="predicted"/>
<keyword evidence="1" id="KW-0732">Signal</keyword>
<reference evidence="3" key="1">
    <citation type="submission" date="2019-10" db="EMBL/GenBank/DDBJ databases">
        <title>Lacipirellula parvula gen. nov., sp. nov., representing a lineage of planctomycetes widespread in freshwater anoxic habitats, and description of the family Lacipirellulaceae.</title>
        <authorList>
            <person name="Dedysh S.N."/>
            <person name="Kulichevskaya I.S."/>
            <person name="Beletsky A.V."/>
            <person name="Rakitin A.L."/>
            <person name="Mardanov A.V."/>
            <person name="Ivanova A.A."/>
            <person name="Saltykova V.X."/>
            <person name="Rijpstra W.I.C."/>
            <person name="Sinninghe Damste J.S."/>
            <person name="Ravin N.V."/>
        </authorList>
    </citation>
    <scope>NUCLEOTIDE SEQUENCE [LARGE SCALE GENOMIC DNA]</scope>
    <source>
        <strain evidence="3">PX69</strain>
    </source>
</reference>
<organism evidence="2 3">
    <name type="scientific">Lacipirellula parvula</name>
    <dbReference type="NCBI Taxonomy" id="2650471"/>
    <lineage>
        <taxon>Bacteria</taxon>
        <taxon>Pseudomonadati</taxon>
        <taxon>Planctomycetota</taxon>
        <taxon>Planctomycetia</taxon>
        <taxon>Pirellulales</taxon>
        <taxon>Lacipirellulaceae</taxon>
        <taxon>Lacipirellula</taxon>
    </lineage>
</organism>
<gene>
    <name evidence="2" type="ORF">PLANPX_1784</name>
</gene>
<evidence type="ECO:0000313" key="3">
    <source>
        <dbReference type="Proteomes" id="UP000326837"/>
    </source>
</evidence>
<dbReference type="NCBIfam" id="TIGR02595">
    <property type="entry name" value="PEP_CTERM"/>
    <property type="match status" value="1"/>
</dbReference>
<feature type="signal peptide" evidence="1">
    <location>
        <begin position="1"/>
        <end position="25"/>
    </location>
</feature>
<sequence length="248" mass="25295">MQLIPRWTLIAALAVALLPAGTSLAGSAQLYSWEAGLEGWTAANATLANSPTLGVTDGAQSLLLDNLTSGFKNDVGVATVGSGPAFASWSQAATAFAGGATDVKLEFDFSWDNTNATTDGFAQLGMFLNSTTGGYTQYGTGAFIQGNLLSTFPILGAQATIDGVTLTSIGQNRVHVAVPFVSVGVGPGSFFQIGFKSNGGWGGTTDWAIDNMKVTSAAIGVPEPSSVLIAGLAATGVATVVRRRRQIA</sequence>
<dbReference type="AlphaFoldDB" id="A0A5K7X8H0"/>
<protein>
    <submittedName>
        <fullName evidence="2">Uncharacterized protein</fullName>
    </submittedName>
</protein>
<dbReference type="InterPro" id="IPR013424">
    <property type="entry name" value="Ice-binding_C"/>
</dbReference>
<dbReference type="RefSeq" id="WP_152098183.1">
    <property type="nucleotide sequence ID" value="NZ_AP021861.1"/>
</dbReference>
<keyword evidence="3" id="KW-1185">Reference proteome</keyword>
<name>A0A5K7X8H0_9BACT</name>
<feature type="chain" id="PRO_5024890596" evidence="1">
    <location>
        <begin position="26"/>
        <end position="248"/>
    </location>
</feature>
<accession>A0A5K7X8H0</accession>
<dbReference type="Proteomes" id="UP000326837">
    <property type="component" value="Chromosome"/>
</dbReference>
<evidence type="ECO:0000256" key="1">
    <source>
        <dbReference type="SAM" id="SignalP"/>
    </source>
</evidence>
<dbReference type="EMBL" id="AP021861">
    <property type="protein sequence ID" value="BBO32172.1"/>
    <property type="molecule type" value="Genomic_DNA"/>
</dbReference>
<evidence type="ECO:0000313" key="2">
    <source>
        <dbReference type="EMBL" id="BBO32172.1"/>
    </source>
</evidence>